<gene>
    <name evidence="1" type="ORF">SAMN05421643_12523</name>
</gene>
<dbReference type="SUPFAM" id="SSF52540">
    <property type="entry name" value="P-loop containing nucleoside triphosphate hydrolases"/>
    <property type="match status" value="1"/>
</dbReference>
<dbReference type="PANTHER" id="PTHR39206">
    <property type="entry name" value="SLL8004 PROTEIN"/>
    <property type="match status" value="1"/>
</dbReference>
<reference evidence="2" key="1">
    <citation type="submission" date="2016-10" db="EMBL/GenBank/DDBJ databases">
        <authorList>
            <person name="Varghese N."/>
            <person name="Submissions S."/>
        </authorList>
    </citation>
    <scope>NUCLEOTIDE SEQUENCE [LARGE SCALE GENOMIC DNA]</scope>
    <source>
        <strain evidence="2">ANC 5109</strain>
    </source>
</reference>
<dbReference type="RefSeq" id="WP_092692180.1">
    <property type="nucleotide sequence ID" value="NZ_FNPK01000025.1"/>
</dbReference>
<keyword evidence="2" id="KW-1185">Reference proteome</keyword>
<dbReference type="Gene3D" id="3.40.50.300">
    <property type="entry name" value="P-loop containing nucleotide triphosphate hydrolases"/>
    <property type="match status" value="1"/>
</dbReference>
<dbReference type="PANTHER" id="PTHR39206:SF1">
    <property type="entry name" value="SLL8004 PROTEIN"/>
    <property type="match status" value="1"/>
</dbReference>
<sequence length="250" mass="28928">MPQPRIRMFAGPNGSGKSTVKEYLLPHHIGAYLNADELEQMLNTTHQLNLMVYHSVLKAQDLIDFLKQKKRPQIGNFIPLLKLDPILLDDYNIQFASSEIDSYLCARIIDYIRLEFLRLKISFTFETVMSHISKVEFLQEAQRQGFKTYLYYVSTVDPLINIARVQYRVSVGGHPVPEKKIVERYYRSMDLLMQAVDASDRAYLFDNSSNGEKAAFIAEIQSAETLKMNPDVLHLPWWFAEKVLKDFTAE</sequence>
<dbReference type="AlphaFoldDB" id="A0A1H3MBE0"/>
<evidence type="ECO:0000313" key="2">
    <source>
        <dbReference type="Proteomes" id="UP000199035"/>
    </source>
</evidence>
<protein>
    <submittedName>
        <fullName evidence="1">Predicted ABC-type ATPase</fullName>
    </submittedName>
</protein>
<name>A0A1H3MBE0_9GAMM</name>
<dbReference type="Proteomes" id="UP000199035">
    <property type="component" value="Unassembled WGS sequence"/>
</dbReference>
<proteinExistence type="predicted"/>
<dbReference type="EMBL" id="FNPK01000025">
    <property type="protein sequence ID" value="SDY74011.1"/>
    <property type="molecule type" value="Genomic_DNA"/>
</dbReference>
<evidence type="ECO:0000313" key="1">
    <source>
        <dbReference type="EMBL" id="SDY74011.1"/>
    </source>
</evidence>
<dbReference type="InterPro" id="IPR027417">
    <property type="entry name" value="P-loop_NTPase"/>
</dbReference>
<accession>A0A1H3MBE0</accession>
<dbReference type="STRING" id="595670.SAMN05421643_12523"/>
<organism evidence="1 2">
    <name type="scientific">Acinetobacter kyonggiensis</name>
    <dbReference type="NCBI Taxonomy" id="595670"/>
    <lineage>
        <taxon>Bacteria</taxon>
        <taxon>Pseudomonadati</taxon>
        <taxon>Pseudomonadota</taxon>
        <taxon>Gammaproteobacteria</taxon>
        <taxon>Moraxellales</taxon>
        <taxon>Moraxellaceae</taxon>
        <taxon>Acinetobacter</taxon>
    </lineage>
</organism>